<comment type="cofactor">
    <cofactor evidence="1 8">
        <name>heme</name>
        <dbReference type="ChEBI" id="CHEBI:30413"/>
    </cofactor>
</comment>
<dbReference type="SUPFAM" id="SSF48264">
    <property type="entry name" value="Cytochrome P450"/>
    <property type="match status" value="1"/>
</dbReference>
<dbReference type="InterPro" id="IPR017972">
    <property type="entry name" value="Cyt_P450_CS"/>
</dbReference>
<dbReference type="GO" id="GO:0020037">
    <property type="term" value="F:heme binding"/>
    <property type="evidence" value="ECO:0007669"/>
    <property type="project" value="InterPro"/>
</dbReference>
<dbReference type="InterPro" id="IPR001128">
    <property type="entry name" value="Cyt_P450"/>
</dbReference>
<keyword evidence="4 8" id="KW-0479">Metal-binding</keyword>
<keyword evidence="5 9" id="KW-0560">Oxidoreductase</keyword>
<dbReference type="EMBL" id="JASAOG010000184">
    <property type="protein sequence ID" value="KAK0045228.1"/>
    <property type="molecule type" value="Genomic_DNA"/>
</dbReference>
<comment type="caution">
    <text evidence="11">The sequence shown here is derived from an EMBL/GenBank/DDBJ whole genome shotgun (WGS) entry which is preliminary data.</text>
</comment>
<proteinExistence type="inferred from homology"/>
<dbReference type="PROSITE" id="PS00086">
    <property type="entry name" value="CYTOCHROME_P450"/>
    <property type="match status" value="1"/>
</dbReference>
<evidence type="ECO:0000256" key="2">
    <source>
        <dbReference type="ARBA" id="ARBA00010617"/>
    </source>
</evidence>
<evidence type="ECO:0000313" key="11">
    <source>
        <dbReference type="EMBL" id="KAK0045228.1"/>
    </source>
</evidence>
<evidence type="ECO:0000313" key="12">
    <source>
        <dbReference type="Proteomes" id="UP001233172"/>
    </source>
</evidence>
<reference evidence="11" key="1">
    <citation type="journal article" date="2023" name="PLoS Negl. Trop. Dis.">
        <title>A genome sequence for Biomphalaria pfeifferi, the major vector snail for the human-infecting parasite Schistosoma mansoni.</title>
        <authorList>
            <person name="Bu L."/>
            <person name="Lu L."/>
            <person name="Laidemitt M.R."/>
            <person name="Zhang S.M."/>
            <person name="Mutuku M."/>
            <person name="Mkoji G."/>
            <person name="Steinauer M."/>
            <person name="Loker E.S."/>
        </authorList>
    </citation>
    <scope>NUCLEOTIDE SEQUENCE</scope>
    <source>
        <strain evidence="11">KasaAsao</strain>
    </source>
</reference>
<organism evidence="11 12">
    <name type="scientific">Biomphalaria pfeifferi</name>
    <name type="common">Bloodfluke planorb</name>
    <name type="synonym">Freshwater snail</name>
    <dbReference type="NCBI Taxonomy" id="112525"/>
    <lineage>
        <taxon>Eukaryota</taxon>
        <taxon>Metazoa</taxon>
        <taxon>Spiralia</taxon>
        <taxon>Lophotrochozoa</taxon>
        <taxon>Mollusca</taxon>
        <taxon>Gastropoda</taxon>
        <taxon>Heterobranchia</taxon>
        <taxon>Euthyneura</taxon>
        <taxon>Panpulmonata</taxon>
        <taxon>Hygrophila</taxon>
        <taxon>Lymnaeoidea</taxon>
        <taxon>Planorbidae</taxon>
        <taxon>Biomphalaria</taxon>
    </lineage>
</organism>
<dbReference type="PANTHER" id="PTHR24292">
    <property type="entry name" value="CYTOCHROME P450"/>
    <property type="match status" value="1"/>
</dbReference>
<dbReference type="GO" id="GO:0005506">
    <property type="term" value="F:iron ion binding"/>
    <property type="evidence" value="ECO:0007669"/>
    <property type="project" value="InterPro"/>
</dbReference>
<dbReference type="AlphaFoldDB" id="A0AAD8EZM8"/>
<dbReference type="Proteomes" id="UP001233172">
    <property type="component" value="Unassembled WGS sequence"/>
</dbReference>
<evidence type="ECO:0000256" key="4">
    <source>
        <dbReference type="ARBA" id="ARBA00022723"/>
    </source>
</evidence>
<evidence type="ECO:0000256" key="7">
    <source>
        <dbReference type="ARBA" id="ARBA00023033"/>
    </source>
</evidence>
<dbReference type="Pfam" id="PF00067">
    <property type="entry name" value="p450"/>
    <property type="match status" value="1"/>
</dbReference>
<dbReference type="CDD" id="cd11055">
    <property type="entry name" value="CYP3A-like"/>
    <property type="match status" value="1"/>
</dbReference>
<evidence type="ECO:0000256" key="3">
    <source>
        <dbReference type="ARBA" id="ARBA00022617"/>
    </source>
</evidence>
<keyword evidence="7 9" id="KW-0503">Monooxygenase</keyword>
<keyword evidence="10" id="KW-0812">Transmembrane</keyword>
<sequence>MESEACCSLTLYLSVAVAGLLAYFIYKQFLTKETWDKYGVKRVSSTRIMFHDFKQATNKILQEEGDTVGLDMSELLLLTRDLNILRQVMVKDFNNFVDRAVIIASNSPVEKGVFFLGGQDWKRVRHVITPSFSTGKLKLITNFINESGVKLADVLASYAKSDDLLDIKHVMGQFTGEIIARTGFSLKTDCIGKTRDDDFTNFSKNMFVIPGKLVNFLMFIILQSRWLHVLLVKTLKLYTFDSVSKEADEYFQTILHQTIEDRKQLALSGQKPYTDLFQNLIAAKEAGEKEAKHTEGTPNDSWDTLPKTMSEEELLGQSMFIIFAGFDTTATTLQMCCYNLARHPDIDKKVYQEIQTIVRSDLPSYEEIQQLKYMEQVINETLRLYPPAPIMTRRAAETRKYGNITIPKGAGVIISLDMVMRDPKHYPDPEKFDPDRFTEENVAQRDPMTFMPFGYGPRQCIGMRLAYIELKYCLVHVLRKVKFELNERTEPKPDGEIEILFNGTTFVKKPIMLAVRPRVV</sequence>
<dbReference type="InterPro" id="IPR002401">
    <property type="entry name" value="Cyt_P450_E_grp-I"/>
</dbReference>
<dbReference type="InterPro" id="IPR036396">
    <property type="entry name" value="Cyt_P450_sf"/>
</dbReference>
<reference evidence="11" key="2">
    <citation type="submission" date="2023-04" db="EMBL/GenBank/DDBJ databases">
        <authorList>
            <person name="Bu L."/>
            <person name="Lu L."/>
            <person name="Laidemitt M.R."/>
            <person name="Zhang S.M."/>
            <person name="Mutuku M."/>
            <person name="Mkoji G."/>
            <person name="Steinauer M."/>
            <person name="Loker E.S."/>
        </authorList>
    </citation>
    <scope>NUCLEOTIDE SEQUENCE</scope>
    <source>
        <strain evidence="11">KasaAsao</strain>
        <tissue evidence="11">Whole Snail</tissue>
    </source>
</reference>
<comment type="similarity">
    <text evidence="2 9">Belongs to the cytochrome P450 family.</text>
</comment>
<evidence type="ECO:0000256" key="8">
    <source>
        <dbReference type="PIRSR" id="PIRSR602401-1"/>
    </source>
</evidence>
<keyword evidence="10" id="KW-0472">Membrane</keyword>
<dbReference type="Gene3D" id="1.10.630.10">
    <property type="entry name" value="Cytochrome P450"/>
    <property type="match status" value="1"/>
</dbReference>
<gene>
    <name evidence="11" type="ORF">Bpfe_025377</name>
</gene>
<dbReference type="PRINTS" id="PR00463">
    <property type="entry name" value="EP450I"/>
</dbReference>
<dbReference type="PRINTS" id="PR00385">
    <property type="entry name" value="P450"/>
</dbReference>
<feature type="transmembrane region" description="Helical" evidence="10">
    <location>
        <begin position="7"/>
        <end position="26"/>
    </location>
</feature>
<dbReference type="PANTHER" id="PTHR24292:SF54">
    <property type="entry name" value="CYP9F3-RELATED"/>
    <property type="match status" value="1"/>
</dbReference>
<keyword evidence="10" id="KW-1133">Transmembrane helix</keyword>
<keyword evidence="3 8" id="KW-0349">Heme</keyword>
<accession>A0AAD8EZM8</accession>
<evidence type="ECO:0000256" key="9">
    <source>
        <dbReference type="RuleBase" id="RU000461"/>
    </source>
</evidence>
<feature type="binding site" description="axial binding residue" evidence="8">
    <location>
        <position position="460"/>
    </location>
    <ligand>
        <name>heme</name>
        <dbReference type="ChEBI" id="CHEBI:30413"/>
    </ligand>
    <ligandPart>
        <name>Fe</name>
        <dbReference type="ChEBI" id="CHEBI:18248"/>
    </ligandPart>
</feature>
<evidence type="ECO:0000256" key="1">
    <source>
        <dbReference type="ARBA" id="ARBA00001971"/>
    </source>
</evidence>
<dbReference type="GO" id="GO:0004497">
    <property type="term" value="F:monooxygenase activity"/>
    <property type="evidence" value="ECO:0007669"/>
    <property type="project" value="UniProtKB-KW"/>
</dbReference>
<evidence type="ECO:0000256" key="10">
    <source>
        <dbReference type="SAM" id="Phobius"/>
    </source>
</evidence>
<keyword evidence="6 8" id="KW-0408">Iron</keyword>
<keyword evidence="12" id="KW-1185">Reference proteome</keyword>
<dbReference type="InterPro" id="IPR050476">
    <property type="entry name" value="Insect_CytP450_Detox"/>
</dbReference>
<evidence type="ECO:0000256" key="6">
    <source>
        <dbReference type="ARBA" id="ARBA00023004"/>
    </source>
</evidence>
<name>A0AAD8EZM8_BIOPF</name>
<protein>
    <submittedName>
        <fullName evidence="11">Cytochrome P450 3A12</fullName>
    </submittedName>
</protein>
<dbReference type="FunFam" id="1.10.630.10:FF:000182">
    <property type="entry name" value="Cytochrome P450 3A4"/>
    <property type="match status" value="1"/>
</dbReference>
<evidence type="ECO:0000256" key="5">
    <source>
        <dbReference type="ARBA" id="ARBA00023002"/>
    </source>
</evidence>
<dbReference type="GO" id="GO:0016705">
    <property type="term" value="F:oxidoreductase activity, acting on paired donors, with incorporation or reduction of molecular oxygen"/>
    <property type="evidence" value="ECO:0007669"/>
    <property type="project" value="InterPro"/>
</dbReference>